<keyword evidence="4" id="KW-1185">Reference proteome</keyword>
<accession>A0ABD1C881</accession>
<evidence type="ECO:0000313" key="3">
    <source>
        <dbReference type="EMBL" id="KAL1225701.1"/>
    </source>
</evidence>
<reference evidence="3 4" key="1">
    <citation type="submission" date="2024-04" db="EMBL/GenBank/DDBJ databases">
        <title>Genome assembly C_amara_ONT_v2.</title>
        <authorList>
            <person name="Yant L."/>
            <person name="Moore C."/>
            <person name="Slenker M."/>
        </authorList>
    </citation>
    <scope>NUCLEOTIDE SEQUENCE [LARGE SCALE GENOMIC DNA]</scope>
    <source>
        <tissue evidence="3">Leaf</tissue>
    </source>
</reference>
<evidence type="ECO:0000313" key="4">
    <source>
        <dbReference type="Proteomes" id="UP001558713"/>
    </source>
</evidence>
<gene>
    <name evidence="3" type="ORF">V5N11_007737</name>
</gene>
<dbReference type="InterPro" id="IPR025312">
    <property type="entry name" value="DUF4216"/>
</dbReference>
<feature type="region of interest" description="Disordered" evidence="1">
    <location>
        <begin position="118"/>
        <end position="158"/>
    </location>
</feature>
<feature type="domain" description="DUF4216" evidence="2">
    <location>
        <begin position="6"/>
        <end position="67"/>
    </location>
</feature>
<evidence type="ECO:0000256" key="1">
    <source>
        <dbReference type="SAM" id="MobiDB-lite"/>
    </source>
</evidence>
<sequence length="158" mass="18258">MVNRCKSLVLFVPTTYDWFDPKEEPGICYSKFGVVDVNTGRRYNKFEPFILASQADQVSFITYPRVTNTGITWLSAITVVPRGRIYVRDEQPWMQQDICPEILTPDQTTDDILLIDPENRVFEDLPEDTDEGTENDEFDESDDVEDRSEDSDEASEEE</sequence>
<protein>
    <recommendedName>
        <fullName evidence="2">DUF4216 domain-containing protein</fullName>
    </recommendedName>
</protein>
<evidence type="ECO:0000259" key="2">
    <source>
        <dbReference type="Pfam" id="PF13952"/>
    </source>
</evidence>
<name>A0ABD1C881_CARAN</name>
<dbReference type="Proteomes" id="UP001558713">
    <property type="component" value="Unassembled WGS sequence"/>
</dbReference>
<organism evidence="3 4">
    <name type="scientific">Cardamine amara subsp. amara</name>
    <dbReference type="NCBI Taxonomy" id="228776"/>
    <lineage>
        <taxon>Eukaryota</taxon>
        <taxon>Viridiplantae</taxon>
        <taxon>Streptophyta</taxon>
        <taxon>Embryophyta</taxon>
        <taxon>Tracheophyta</taxon>
        <taxon>Spermatophyta</taxon>
        <taxon>Magnoliopsida</taxon>
        <taxon>eudicotyledons</taxon>
        <taxon>Gunneridae</taxon>
        <taxon>Pentapetalae</taxon>
        <taxon>rosids</taxon>
        <taxon>malvids</taxon>
        <taxon>Brassicales</taxon>
        <taxon>Brassicaceae</taxon>
        <taxon>Cardamineae</taxon>
        <taxon>Cardamine</taxon>
    </lineage>
</organism>
<feature type="compositionally biased region" description="Acidic residues" evidence="1">
    <location>
        <begin position="124"/>
        <end position="158"/>
    </location>
</feature>
<dbReference type="AlphaFoldDB" id="A0ABD1C881"/>
<comment type="caution">
    <text evidence="3">The sequence shown here is derived from an EMBL/GenBank/DDBJ whole genome shotgun (WGS) entry which is preliminary data.</text>
</comment>
<dbReference type="EMBL" id="JBANAX010000021">
    <property type="protein sequence ID" value="KAL1225701.1"/>
    <property type="molecule type" value="Genomic_DNA"/>
</dbReference>
<proteinExistence type="predicted"/>
<dbReference type="Pfam" id="PF13952">
    <property type="entry name" value="DUF4216"/>
    <property type="match status" value="1"/>
</dbReference>